<evidence type="ECO:0000259" key="2">
    <source>
        <dbReference type="SMART" id="SM00014"/>
    </source>
</evidence>
<gene>
    <name evidence="3" type="ORF">M0R89_14055</name>
</gene>
<feature type="transmembrane region" description="Helical" evidence="1">
    <location>
        <begin position="224"/>
        <end position="241"/>
    </location>
</feature>
<dbReference type="InterPro" id="IPR000326">
    <property type="entry name" value="PAP2/HPO"/>
</dbReference>
<evidence type="ECO:0000313" key="3">
    <source>
        <dbReference type="EMBL" id="UPV73657.1"/>
    </source>
</evidence>
<feature type="transmembrane region" description="Helical" evidence="1">
    <location>
        <begin position="57"/>
        <end position="77"/>
    </location>
</feature>
<dbReference type="SMART" id="SM00014">
    <property type="entry name" value="acidPPc"/>
    <property type="match status" value="1"/>
</dbReference>
<dbReference type="KEGG" id="halx:M0R89_14055"/>
<keyword evidence="1" id="KW-0812">Transmembrane</keyword>
<dbReference type="Proteomes" id="UP000830729">
    <property type="component" value="Chromosome"/>
</dbReference>
<dbReference type="InterPro" id="IPR036938">
    <property type="entry name" value="PAP2/HPO_sf"/>
</dbReference>
<feature type="domain" description="Phosphatidic acid phosphatase type 2/haloperoxidase" evidence="2">
    <location>
        <begin position="55"/>
        <end position="164"/>
    </location>
</feature>
<organism evidence="3 4">
    <name type="scientific">Halorussus limi</name>
    <dbReference type="NCBI Taxonomy" id="2938695"/>
    <lineage>
        <taxon>Archaea</taxon>
        <taxon>Methanobacteriati</taxon>
        <taxon>Methanobacteriota</taxon>
        <taxon>Stenosarchaea group</taxon>
        <taxon>Halobacteria</taxon>
        <taxon>Halobacteriales</taxon>
        <taxon>Haladaptataceae</taxon>
        <taxon>Halorussus</taxon>
    </lineage>
</organism>
<accession>A0A8U0HRZ9</accession>
<keyword evidence="4" id="KW-1185">Reference proteome</keyword>
<feature type="transmembrane region" description="Helical" evidence="1">
    <location>
        <begin position="174"/>
        <end position="190"/>
    </location>
</feature>
<dbReference type="Pfam" id="PF01569">
    <property type="entry name" value="PAP2"/>
    <property type="match status" value="1"/>
</dbReference>
<feature type="transmembrane region" description="Helical" evidence="1">
    <location>
        <begin position="253"/>
        <end position="275"/>
    </location>
</feature>
<dbReference type="EMBL" id="CP096659">
    <property type="protein sequence ID" value="UPV73657.1"/>
    <property type="molecule type" value="Genomic_DNA"/>
</dbReference>
<dbReference type="AlphaFoldDB" id="A0A8U0HRZ9"/>
<evidence type="ECO:0000313" key="4">
    <source>
        <dbReference type="Proteomes" id="UP000830729"/>
    </source>
</evidence>
<dbReference type="PANTHER" id="PTHR14969">
    <property type="entry name" value="SPHINGOSINE-1-PHOSPHATE PHOSPHOHYDROLASE"/>
    <property type="match status" value="1"/>
</dbReference>
<dbReference type="Gene3D" id="1.20.144.10">
    <property type="entry name" value="Phosphatidic acid phosphatase type 2/haloperoxidase"/>
    <property type="match status" value="1"/>
</dbReference>
<feature type="transmembrane region" description="Helical" evidence="1">
    <location>
        <begin position="23"/>
        <end position="50"/>
    </location>
</feature>
<feature type="transmembrane region" description="Helical" evidence="1">
    <location>
        <begin position="149"/>
        <end position="167"/>
    </location>
</feature>
<dbReference type="SUPFAM" id="SSF48317">
    <property type="entry name" value="Acid phosphatase/Vanadium-dependent haloperoxidase"/>
    <property type="match status" value="1"/>
</dbReference>
<keyword evidence="1" id="KW-1133">Transmembrane helix</keyword>
<feature type="transmembrane region" description="Helical" evidence="1">
    <location>
        <begin position="124"/>
        <end position="143"/>
    </location>
</feature>
<dbReference type="GeneID" id="72186344"/>
<proteinExistence type="predicted"/>
<dbReference type="CDD" id="cd03392">
    <property type="entry name" value="PAP2_like_2"/>
    <property type="match status" value="1"/>
</dbReference>
<keyword evidence="1" id="KW-0472">Membrane</keyword>
<protein>
    <submittedName>
        <fullName evidence="3">Phosphatase PAP2 family protein</fullName>
    </submittedName>
</protein>
<evidence type="ECO:0000256" key="1">
    <source>
        <dbReference type="SAM" id="Phobius"/>
    </source>
</evidence>
<feature type="transmembrane region" description="Helical" evidence="1">
    <location>
        <begin position="89"/>
        <end position="112"/>
    </location>
</feature>
<dbReference type="PANTHER" id="PTHR14969:SF13">
    <property type="entry name" value="AT30094P"/>
    <property type="match status" value="1"/>
</dbReference>
<feature type="transmembrane region" description="Helical" evidence="1">
    <location>
        <begin position="196"/>
        <end position="212"/>
    </location>
</feature>
<reference evidence="3 4" key="1">
    <citation type="submission" date="2022-04" db="EMBL/GenBank/DDBJ databases">
        <title>Diverse halophilic archaea isolated from saline environments.</title>
        <authorList>
            <person name="Cui H.-L."/>
        </authorList>
    </citation>
    <scope>NUCLEOTIDE SEQUENCE [LARGE SCALE GENOMIC DNA]</scope>
    <source>
        <strain evidence="3 4">XZYJT49</strain>
    </source>
</reference>
<sequence>MMSPDPVVGQQVGDAVRGAVPPWLVPVFIAITRLGNPALFLAVFAVDYWFGDRRRGAHALALAIGGYALITALKTFFDAPRPPSTVNVIPISGYSFPSGHATSATIGYGILAYDLEVGSWPTRYAVAGVAMLLVALSRVVLGVHYVRDVVAGIVVGLAFLAGVVWLTEHDPKEGFVVAIALGAVAFVVSGASHDGATILGAAVGATLAYTYLDAVPRVDGARARFALLGVVAPVLGALAYVGEELLVDPLVAFVLYAVTMAGVLLAPTLAVRLGADRERETIDLS</sequence>
<name>A0A8U0HRZ9_9EURY</name>
<dbReference type="RefSeq" id="WP_248649709.1">
    <property type="nucleotide sequence ID" value="NZ_CP096659.1"/>
</dbReference>